<evidence type="ECO:0000313" key="2">
    <source>
        <dbReference type="Proteomes" id="UP000837857"/>
    </source>
</evidence>
<organism evidence="1 2">
    <name type="scientific">Iphiclides podalirius</name>
    <name type="common">scarce swallowtail</name>
    <dbReference type="NCBI Taxonomy" id="110791"/>
    <lineage>
        <taxon>Eukaryota</taxon>
        <taxon>Metazoa</taxon>
        <taxon>Ecdysozoa</taxon>
        <taxon>Arthropoda</taxon>
        <taxon>Hexapoda</taxon>
        <taxon>Insecta</taxon>
        <taxon>Pterygota</taxon>
        <taxon>Neoptera</taxon>
        <taxon>Endopterygota</taxon>
        <taxon>Lepidoptera</taxon>
        <taxon>Glossata</taxon>
        <taxon>Ditrysia</taxon>
        <taxon>Papilionoidea</taxon>
        <taxon>Papilionidae</taxon>
        <taxon>Papilioninae</taxon>
        <taxon>Iphiclides</taxon>
    </lineage>
</organism>
<dbReference type="EMBL" id="OW152818">
    <property type="protein sequence ID" value="CAH2070839.1"/>
    <property type="molecule type" value="Genomic_DNA"/>
</dbReference>
<dbReference type="Proteomes" id="UP000837857">
    <property type="component" value="Chromosome 6"/>
</dbReference>
<protein>
    <recommendedName>
        <fullName evidence="3">tRNA (Guanosine(37)-N1)-methyltransferase TrmD</fullName>
    </recommendedName>
</protein>
<evidence type="ECO:0008006" key="3">
    <source>
        <dbReference type="Google" id="ProtNLM"/>
    </source>
</evidence>
<evidence type="ECO:0000313" key="1">
    <source>
        <dbReference type="EMBL" id="CAH2070839.1"/>
    </source>
</evidence>
<sequence>MNILETIVIFPDLMSEMKTESIGAFTANGLRVAAALGEGGWRGGVRRCGVLFPEPRGRIRCGYLDHARCSASLV</sequence>
<accession>A0ABN8IXX0</accession>
<reference evidence="1" key="1">
    <citation type="submission" date="2022-03" db="EMBL/GenBank/DDBJ databases">
        <authorList>
            <person name="Martin H S."/>
        </authorList>
    </citation>
    <scope>NUCLEOTIDE SEQUENCE</scope>
</reference>
<keyword evidence="2" id="KW-1185">Reference proteome</keyword>
<feature type="non-terminal residue" evidence="1">
    <location>
        <position position="74"/>
    </location>
</feature>
<gene>
    <name evidence="1" type="ORF">IPOD504_LOCUS14868</name>
</gene>
<proteinExistence type="predicted"/>
<name>A0ABN8IXX0_9NEOP</name>